<dbReference type="OrthoDB" id="959527at2"/>
<dbReference type="STRING" id="760192.Halhy_4948"/>
<organism evidence="8 9">
    <name type="scientific">Haliscomenobacter hydrossis (strain ATCC 27775 / DSM 1100 / LMG 10767 / O)</name>
    <dbReference type="NCBI Taxonomy" id="760192"/>
    <lineage>
        <taxon>Bacteria</taxon>
        <taxon>Pseudomonadati</taxon>
        <taxon>Bacteroidota</taxon>
        <taxon>Saprospiria</taxon>
        <taxon>Saprospirales</taxon>
        <taxon>Haliscomenobacteraceae</taxon>
        <taxon>Haliscomenobacter</taxon>
    </lineage>
</organism>
<evidence type="ECO:0000256" key="7">
    <source>
        <dbReference type="SAM" id="Phobius"/>
    </source>
</evidence>
<feature type="transmembrane region" description="Helical" evidence="7">
    <location>
        <begin position="109"/>
        <end position="128"/>
    </location>
</feature>
<reference evidence="8 9" key="1">
    <citation type="journal article" date="2011" name="Stand. Genomic Sci.">
        <title>Complete genome sequence of Haliscomenobacter hydrossis type strain (O).</title>
        <authorList>
            <consortium name="US DOE Joint Genome Institute (JGI-PGF)"/>
            <person name="Daligault H."/>
            <person name="Lapidus A."/>
            <person name="Zeytun A."/>
            <person name="Nolan M."/>
            <person name="Lucas S."/>
            <person name="Del Rio T.G."/>
            <person name="Tice H."/>
            <person name="Cheng J.F."/>
            <person name="Tapia R."/>
            <person name="Han C."/>
            <person name="Goodwin L."/>
            <person name="Pitluck S."/>
            <person name="Liolios K."/>
            <person name="Pagani I."/>
            <person name="Ivanova N."/>
            <person name="Huntemann M."/>
            <person name="Mavromatis K."/>
            <person name="Mikhailova N."/>
            <person name="Pati A."/>
            <person name="Chen A."/>
            <person name="Palaniappan K."/>
            <person name="Land M."/>
            <person name="Hauser L."/>
            <person name="Brambilla E.M."/>
            <person name="Rohde M."/>
            <person name="Verbarg S."/>
            <person name="Goker M."/>
            <person name="Bristow J."/>
            <person name="Eisen J.A."/>
            <person name="Markowitz V."/>
            <person name="Hugenholtz P."/>
            <person name="Kyrpides N.C."/>
            <person name="Klenk H.P."/>
            <person name="Woyke T."/>
        </authorList>
    </citation>
    <scope>NUCLEOTIDE SEQUENCE [LARGE SCALE GENOMIC DNA]</scope>
    <source>
        <strain evidence="9">ATCC 27775 / DSM 1100 / LMG 10767 / O</strain>
    </source>
</reference>
<dbReference type="PANTHER" id="PTHR33452">
    <property type="entry name" value="OXIDOREDUCTASE CATD-RELATED"/>
    <property type="match status" value="1"/>
</dbReference>
<sequence length="138" mass="15531">MYSFFSPSPIYLDTILAILRITLGLLMVYHGLEVFDAELMTGYQGWDAFKGPLAKLMVYAGKSSELISGILLTLGLFTRVGALLCIGTLAYVTFFVGQGRFWYEEQHPFMFVLFGVLFLFSGAGKWSLDGWWFGVKKI</sequence>
<dbReference type="InterPro" id="IPR032808">
    <property type="entry name" value="DoxX"/>
</dbReference>
<dbReference type="eggNOG" id="COG2259">
    <property type="taxonomic scope" value="Bacteria"/>
</dbReference>
<feature type="transmembrane region" description="Helical" evidence="7">
    <location>
        <begin position="66"/>
        <end position="97"/>
    </location>
</feature>
<evidence type="ECO:0000256" key="5">
    <source>
        <dbReference type="ARBA" id="ARBA00022989"/>
    </source>
</evidence>
<protein>
    <submittedName>
        <fullName evidence="8">DoxX family protein</fullName>
    </submittedName>
</protein>
<evidence type="ECO:0000256" key="3">
    <source>
        <dbReference type="ARBA" id="ARBA00022475"/>
    </source>
</evidence>
<proteinExistence type="inferred from homology"/>
<dbReference type="GO" id="GO:0005886">
    <property type="term" value="C:plasma membrane"/>
    <property type="evidence" value="ECO:0007669"/>
    <property type="project" value="UniProtKB-SubCell"/>
</dbReference>
<dbReference type="KEGG" id="hhy:Halhy_4948"/>
<reference key="2">
    <citation type="submission" date="2011-04" db="EMBL/GenBank/DDBJ databases">
        <title>Complete sequence of chromosome of Haliscomenobacter hydrossis DSM 1100.</title>
        <authorList>
            <consortium name="US DOE Joint Genome Institute (JGI-PGF)"/>
            <person name="Lucas S."/>
            <person name="Han J."/>
            <person name="Lapidus A."/>
            <person name="Bruce D."/>
            <person name="Goodwin L."/>
            <person name="Pitluck S."/>
            <person name="Peters L."/>
            <person name="Kyrpides N."/>
            <person name="Mavromatis K."/>
            <person name="Ivanova N."/>
            <person name="Ovchinnikova G."/>
            <person name="Pagani I."/>
            <person name="Daligault H."/>
            <person name="Detter J.C."/>
            <person name="Han C."/>
            <person name="Land M."/>
            <person name="Hauser L."/>
            <person name="Markowitz V."/>
            <person name="Cheng J.-F."/>
            <person name="Hugenholtz P."/>
            <person name="Woyke T."/>
            <person name="Wu D."/>
            <person name="Verbarg S."/>
            <person name="Frueling A."/>
            <person name="Brambilla E."/>
            <person name="Klenk H.-P."/>
            <person name="Eisen J.A."/>
        </authorList>
    </citation>
    <scope>NUCLEOTIDE SEQUENCE</scope>
    <source>
        <strain>DSM 1100</strain>
    </source>
</reference>
<keyword evidence="9" id="KW-1185">Reference proteome</keyword>
<dbReference type="PANTHER" id="PTHR33452:SF1">
    <property type="entry name" value="INNER MEMBRANE PROTEIN YPHA-RELATED"/>
    <property type="match status" value="1"/>
</dbReference>
<evidence type="ECO:0000313" key="9">
    <source>
        <dbReference type="Proteomes" id="UP000008461"/>
    </source>
</evidence>
<keyword evidence="3" id="KW-1003">Cell membrane</keyword>
<dbReference type="AlphaFoldDB" id="F4L067"/>
<dbReference type="RefSeq" id="WP_013767311.1">
    <property type="nucleotide sequence ID" value="NC_015510.1"/>
</dbReference>
<dbReference type="EMBL" id="CP002691">
    <property type="protein sequence ID" value="AEE52776.1"/>
    <property type="molecule type" value="Genomic_DNA"/>
</dbReference>
<keyword evidence="5 7" id="KW-1133">Transmembrane helix</keyword>
<evidence type="ECO:0000256" key="4">
    <source>
        <dbReference type="ARBA" id="ARBA00022692"/>
    </source>
</evidence>
<dbReference type="Pfam" id="PF07681">
    <property type="entry name" value="DoxX"/>
    <property type="match status" value="1"/>
</dbReference>
<dbReference type="HOGENOM" id="CLU_1814623_0_0_10"/>
<comment type="subcellular location">
    <subcellularLocation>
        <location evidence="1">Cell membrane</location>
        <topology evidence="1">Multi-pass membrane protein</topology>
    </subcellularLocation>
</comment>
<evidence type="ECO:0000256" key="1">
    <source>
        <dbReference type="ARBA" id="ARBA00004651"/>
    </source>
</evidence>
<gene>
    <name evidence="8" type="ordered locus">Halhy_4948</name>
</gene>
<evidence type="ECO:0000256" key="6">
    <source>
        <dbReference type="ARBA" id="ARBA00023136"/>
    </source>
</evidence>
<feature type="transmembrane region" description="Helical" evidence="7">
    <location>
        <begin position="12"/>
        <end position="32"/>
    </location>
</feature>
<evidence type="ECO:0000256" key="2">
    <source>
        <dbReference type="ARBA" id="ARBA00006679"/>
    </source>
</evidence>
<evidence type="ECO:0000313" key="8">
    <source>
        <dbReference type="EMBL" id="AEE52776.1"/>
    </source>
</evidence>
<accession>F4L067</accession>
<name>F4L067_HALH1</name>
<comment type="similarity">
    <text evidence="2">Belongs to the DoxX family.</text>
</comment>
<keyword evidence="4 7" id="KW-0812">Transmembrane</keyword>
<keyword evidence="6 7" id="KW-0472">Membrane</keyword>
<dbReference type="Proteomes" id="UP000008461">
    <property type="component" value="Chromosome"/>
</dbReference>
<dbReference type="InterPro" id="IPR051907">
    <property type="entry name" value="DoxX-like_oxidoreductase"/>
</dbReference>